<gene>
    <name evidence="1" type="ORF">BDM02DRAFT_2663162</name>
</gene>
<protein>
    <submittedName>
        <fullName evidence="1">Uncharacterized protein</fullName>
    </submittedName>
</protein>
<reference evidence="1" key="1">
    <citation type="submission" date="2019-10" db="EMBL/GenBank/DDBJ databases">
        <authorList>
            <consortium name="DOE Joint Genome Institute"/>
            <person name="Kuo A."/>
            <person name="Miyauchi S."/>
            <person name="Kiss E."/>
            <person name="Drula E."/>
            <person name="Kohler A."/>
            <person name="Sanchez-Garcia M."/>
            <person name="Andreopoulos B."/>
            <person name="Barry K.W."/>
            <person name="Bonito G."/>
            <person name="Buee M."/>
            <person name="Carver A."/>
            <person name="Chen C."/>
            <person name="Cichocki N."/>
            <person name="Clum A."/>
            <person name="Culley D."/>
            <person name="Crous P.W."/>
            <person name="Fauchery L."/>
            <person name="Girlanda M."/>
            <person name="Hayes R."/>
            <person name="Keri Z."/>
            <person name="Labutti K."/>
            <person name="Lipzen A."/>
            <person name="Lombard V."/>
            <person name="Magnuson J."/>
            <person name="Maillard F."/>
            <person name="Morin E."/>
            <person name="Murat C."/>
            <person name="Nolan M."/>
            <person name="Ohm R."/>
            <person name="Pangilinan J."/>
            <person name="Pereira M."/>
            <person name="Perotto S."/>
            <person name="Peter M."/>
            <person name="Riley R."/>
            <person name="Sitrit Y."/>
            <person name="Stielow B."/>
            <person name="Szollosi G."/>
            <person name="Zifcakova L."/>
            <person name="Stursova M."/>
            <person name="Spatafora J.W."/>
            <person name="Tedersoo L."/>
            <person name="Vaario L.-M."/>
            <person name="Yamada A."/>
            <person name="Yan M."/>
            <person name="Wang P."/>
            <person name="Xu J."/>
            <person name="Bruns T."/>
            <person name="Baldrian P."/>
            <person name="Vilgalys R."/>
            <person name="Henrissat B."/>
            <person name="Grigoriev I.V."/>
            <person name="Hibbett D."/>
            <person name="Nagy L.G."/>
            <person name="Martin F.M."/>
        </authorList>
    </citation>
    <scope>NUCLEOTIDE SEQUENCE</scope>
    <source>
        <strain evidence="1">P2</strain>
    </source>
</reference>
<proteinExistence type="predicted"/>
<organism evidence="1 2">
    <name type="scientific">Thelephora ganbajun</name>
    <name type="common">Ganba fungus</name>
    <dbReference type="NCBI Taxonomy" id="370292"/>
    <lineage>
        <taxon>Eukaryota</taxon>
        <taxon>Fungi</taxon>
        <taxon>Dikarya</taxon>
        <taxon>Basidiomycota</taxon>
        <taxon>Agaricomycotina</taxon>
        <taxon>Agaricomycetes</taxon>
        <taxon>Thelephorales</taxon>
        <taxon>Thelephoraceae</taxon>
        <taxon>Thelephora</taxon>
    </lineage>
</organism>
<dbReference type="EMBL" id="MU118032">
    <property type="protein sequence ID" value="KAF9647482.1"/>
    <property type="molecule type" value="Genomic_DNA"/>
</dbReference>
<keyword evidence="2" id="KW-1185">Reference proteome</keyword>
<name>A0ACB6ZD76_THEGA</name>
<comment type="caution">
    <text evidence="1">The sequence shown here is derived from an EMBL/GenBank/DDBJ whole genome shotgun (WGS) entry which is preliminary data.</text>
</comment>
<evidence type="ECO:0000313" key="2">
    <source>
        <dbReference type="Proteomes" id="UP000886501"/>
    </source>
</evidence>
<reference evidence="1" key="2">
    <citation type="journal article" date="2020" name="Nat. Commun.">
        <title>Large-scale genome sequencing of mycorrhizal fungi provides insights into the early evolution of symbiotic traits.</title>
        <authorList>
            <person name="Miyauchi S."/>
            <person name="Kiss E."/>
            <person name="Kuo A."/>
            <person name="Drula E."/>
            <person name="Kohler A."/>
            <person name="Sanchez-Garcia M."/>
            <person name="Morin E."/>
            <person name="Andreopoulos B."/>
            <person name="Barry K.W."/>
            <person name="Bonito G."/>
            <person name="Buee M."/>
            <person name="Carver A."/>
            <person name="Chen C."/>
            <person name="Cichocki N."/>
            <person name="Clum A."/>
            <person name="Culley D."/>
            <person name="Crous P.W."/>
            <person name="Fauchery L."/>
            <person name="Girlanda M."/>
            <person name="Hayes R.D."/>
            <person name="Keri Z."/>
            <person name="LaButti K."/>
            <person name="Lipzen A."/>
            <person name="Lombard V."/>
            <person name="Magnuson J."/>
            <person name="Maillard F."/>
            <person name="Murat C."/>
            <person name="Nolan M."/>
            <person name="Ohm R.A."/>
            <person name="Pangilinan J."/>
            <person name="Pereira M.F."/>
            <person name="Perotto S."/>
            <person name="Peter M."/>
            <person name="Pfister S."/>
            <person name="Riley R."/>
            <person name="Sitrit Y."/>
            <person name="Stielow J.B."/>
            <person name="Szollosi G."/>
            <person name="Zifcakova L."/>
            <person name="Stursova M."/>
            <person name="Spatafora J.W."/>
            <person name="Tedersoo L."/>
            <person name="Vaario L.M."/>
            <person name="Yamada A."/>
            <person name="Yan M."/>
            <person name="Wang P."/>
            <person name="Xu J."/>
            <person name="Bruns T."/>
            <person name="Baldrian P."/>
            <person name="Vilgalys R."/>
            <person name="Dunand C."/>
            <person name="Henrissat B."/>
            <person name="Grigoriev I.V."/>
            <person name="Hibbett D."/>
            <person name="Nagy L.G."/>
            <person name="Martin F.M."/>
        </authorList>
    </citation>
    <scope>NUCLEOTIDE SEQUENCE</scope>
    <source>
        <strain evidence="1">P2</strain>
    </source>
</reference>
<accession>A0ACB6ZD76</accession>
<dbReference type="Proteomes" id="UP000886501">
    <property type="component" value="Unassembled WGS sequence"/>
</dbReference>
<evidence type="ECO:0000313" key="1">
    <source>
        <dbReference type="EMBL" id="KAF9647482.1"/>
    </source>
</evidence>
<sequence length="120" mass="12967">MSTDATSAGKPVSSMGSTAAPTSAQAADKGKGKVEEVGEGEDEDDEEEDEEMDEEDDDDEDEFDEIDPTAVLPPGRRTRGIKVDYTSSEALRKAGLKPEDDAEEEGEDSFVHDDDAMKHQ</sequence>